<dbReference type="EMBL" id="DVMJ01000040">
    <property type="protein sequence ID" value="HIU13343.1"/>
    <property type="molecule type" value="Genomic_DNA"/>
</dbReference>
<dbReference type="InterPro" id="IPR050984">
    <property type="entry name" value="Gfo/Idh/MocA_domain"/>
</dbReference>
<dbReference type="SUPFAM" id="SSF55347">
    <property type="entry name" value="Glyceraldehyde-3-phosphate dehydrogenase-like, C-terminal domain"/>
    <property type="match status" value="1"/>
</dbReference>
<reference evidence="5" key="2">
    <citation type="journal article" date="2021" name="PeerJ">
        <title>Extensive microbial diversity within the chicken gut microbiome revealed by metagenomics and culture.</title>
        <authorList>
            <person name="Gilroy R."/>
            <person name="Ravi A."/>
            <person name="Getino M."/>
            <person name="Pursley I."/>
            <person name="Horton D.L."/>
            <person name="Alikhan N.F."/>
            <person name="Baker D."/>
            <person name="Gharbi K."/>
            <person name="Hall N."/>
            <person name="Watson M."/>
            <person name="Adriaenssens E.M."/>
            <person name="Foster-Nyarko E."/>
            <person name="Jarju S."/>
            <person name="Secka A."/>
            <person name="Antonio M."/>
            <person name="Oren A."/>
            <person name="Chaudhuri R.R."/>
            <person name="La Ragione R."/>
            <person name="Hildebrand F."/>
            <person name="Pallen M.J."/>
        </authorList>
    </citation>
    <scope>NUCLEOTIDE SEQUENCE</scope>
    <source>
        <strain evidence="5">CHK195-11698</strain>
    </source>
</reference>
<dbReference type="InterPro" id="IPR055170">
    <property type="entry name" value="GFO_IDH_MocA-like_dom"/>
</dbReference>
<name>A0A9D1HMP6_9FIRM</name>
<dbReference type="AlphaFoldDB" id="A0A9D1HMP6"/>
<evidence type="ECO:0000256" key="2">
    <source>
        <dbReference type="ARBA" id="ARBA00023002"/>
    </source>
</evidence>
<keyword evidence="2" id="KW-0560">Oxidoreductase</keyword>
<comment type="similarity">
    <text evidence="1">Belongs to the Gfo/Idh/MocA family.</text>
</comment>
<dbReference type="Pfam" id="PF01408">
    <property type="entry name" value="GFO_IDH_MocA"/>
    <property type="match status" value="1"/>
</dbReference>
<evidence type="ECO:0000259" key="3">
    <source>
        <dbReference type="Pfam" id="PF01408"/>
    </source>
</evidence>
<dbReference type="InterPro" id="IPR036291">
    <property type="entry name" value="NAD(P)-bd_dom_sf"/>
</dbReference>
<organism evidence="5 6">
    <name type="scientific">Candidatus Fimiplasma intestinipullorum</name>
    <dbReference type="NCBI Taxonomy" id="2840825"/>
    <lineage>
        <taxon>Bacteria</taxon>
        <taxon>Bacillati</taxon>
        <taxon>Bacillota</taxon>
        <taxon>Clostridia</taxon>
        <taxon>Eubacteriales</taxon>
        <taxon>Candidatus Fimiplasma</taxon>
    </lineage>
</organism>
<gene>
    <name evidence="5" type="ORF">IAD15_04665</name>
</gene>
<evidence type="ECO:0000313" key="5">
    <source>
        <dbReference type="EMBL" id="HIU13343.1"/>
    </source>
</evidence>
<dbReference type="GO" id="GO:0016491">
    <property type="term" value="F:oxidoreductase activity"/>
    <property type="evidence" value="ECO:0007669"/>
    <property type="project" value="UniProtKB-KW"/>
</dbReference>
<evidence type="ECO:0000256" key="1">
    <source>
        <dbReference type="ARBA" id="ARBA00010928"/>
    </source>
</evidence>
<reference evidence="5" key="1">
    <citation type="submission" date="2020-10" db="EMBL/GenBank/DDBJ databases">
        <authorList>
            <person name="Gilroy R."/>
        </authorList>
    </citation>
    <scope>NUCLEOTIDE SEQUENCE</scope>
    <source>
        <strain evidence="5">CHK195-11698</strain>
    </source>
</reference>
<feature type="domain" description="GFO/IDH/MocA-like oxidoreductase" evidence="4">
    <location>
        <begin position="131"/>
        <end position="244"/>
    </location>
</feature>
<dbReference type="Proteomes" id="UP000824175">
    <property type="component" value="Unassembled WGS sequence"/>
</dbReference>
<dbReference type="GO" id="GO:0000166">
    <property type="term" value="F:nucleotide binding"/>
    <property type="evidence" value="ECO:0007669"/>
    <property type="project" value="InterPro"/>
</dbReference>
<dbReference type="Pfam" id="PF22725">
    <property type="entry name" value="GFO_IDH_MocA_C3"/>
    <property type="match status" value="1"/>
</dbReference>
<dbReference type="PANTHER" id="PTHR22604">
    <property type="entry name" value="OXIDOREDUCTASES"/>
    <property type="match status" value="1"/>
</dbReference>
<sequence length="320" mass="35345">MIRFGILGLGNIAHRFARSAQLNPNVTIEMVASSSQAKGEAFCQKYGIRHYTQDYTQLMDHPAIDAVYIAVPHGRHAALVEQCLHRHKAVLCEKPLGLNAAEVSHLMQVAACEQVFLMEAVKGYFLPARDQLKEVLKQGAIGTPFYLEANFDSVVPYQKGKYLFEKGQGGALLDVGIYPLSFALDMFEGDPVVAQSKLVMSQGIDTYFQALLNFAGGQSCLLEGSIDRARPRVALIQGTQGTLEIPYYYRCQEFTVTSKGQSQKYESSWHGDDMSGEIQEVVSCLQAGLLESRLHPLCQSLKLAQLLDDIRTKAVCFDVG</sequence>
<proteinExistence type="inferred from homology"/>
<dbReference type="Gene3D" id="3.40.50.720">
    <property type="entry name" value="NAD(P)-binding Rossmann-like Domain"/>
    <property type="match status" value="1"/>
</dbReference>
<accession>A0A9D1HMP6</accession>
<dbReference type="PANTHER" id="PTHR22604:SF105">
    <property type="entry name" value="TRANS-1,2-DIHYDROBENZENE-1,2-DIOL DEHYDROGENASE"/>
    <property type="match status" value="1"/>
</dbReference>
<protein>
    <submittedName>
        <fullName evidence="5">Gfo/Idh/MocA family oxidoreductase</fullName>
    </submittedName>
</protein>
<feature type="domain" description="Gfo/Idh/MocA-like oxidoreductase N-terminal" evidence="3">
    <location>
        <begin position="2"/>
        <end position="118"/>
    </location>
</feature>
<evidence type="ECO:0000259" key="4">
    <source>
        <dbReference type="Pfam" id="PF22725"/>
    </source>
</evidence>
<evidence type="ECO:0000313" key="6">
    <source>
        <dbReference type="Proteomes" id="UP000824175"/>
    </source>
</evidence>
<comment type="caution">
    <text evidence="5">The sequence shown here is derived from an EMBL/GenBank/DDBJ whole genome shotgun (WGS) entry which is preliminary data.</text>
</comment>
<dbReference type="SUPFAM" id="SSF51735">
    <property type="entry name" value="NAD(P)-binding Rossmann-fold domains"/>
    <property type="match status" value="1"/>
</dbReference>
<dbReference type="Gene3D" id="3.30.360.10">
    <property type="entry name" value="Dihydrodipicolinate Reductase, domain 2"/>
    <property type="match status" value="1"/>
</dbReference>
<dbReference type="InterPro" id="IPR000683">
    <property type="entry name" value="Gfo/Idh/MocA-like_OxRdtase_N"/>
</dbReference>